<feature type="domain" description="BPG-independent PGAM N-terminal" evidence="15">
    <location>
        <begin position="90"/>
        <end position="304"/>
    </location>
</feature>
<evidence type="ECO:0000256" key="3">
    <source>
        <dbReference type="ARBA" id="ARBA00004798"/>
    </source>
</evidence>
<dbReference type="Proteomes" id="UP000006054">
    <property type="component" value="Chromosome"/>
</dbReference>
<dbReference type="EMBL" id="CP003345">
    <property type="protein sequence ID" value="AFM05437.1"/>
    <property type="molecule type" value="Genomic_DNA"/>
</dbReference>
<comment type="function">
    <text evidence="2 9">Catalyzes the interconversion of 2-phosphoglycerate and 3-phosphoglycerate.</text>
</comment>
<organism evidence="16 17">
    <name type="scientific">Bernardetia litoralis (strain ATCC 23117 / DSM 6794 / NBRC 15988 / NCIMB 1366 / Fx l1 / Sio-4)</name>
    <name type="common">Flexibacter litoralis</name>
    <dbReference type="NCBI Taxonomy" id="880071"/>
    <lineage>
        <taxon>Bacteria</taxon>
        <taxon>Pseudomonadati</taxon>
        <taxon>Bacteroidota</taxon>
        <taxon>Cytophagia</taxon>
        <taxon>Cytophagales</taxon>
        <taxon>Bernardetiaceae</taxon>
        <taxon>Bernardetia</taxon>
    </lineage>
</organism>
<comment type="cofactor">
    <cofactor evidence="9">
        <name>Mn(2+)</name>
        <dbReference type="ChEBI" id="CHEBI:29035"/>
    </cofactor>
    <text evidence="9">Binds 2 manganese ions per subunit.</text>
</comment>
<evidence type="ECO:0000256" key="1">
    <source>
        <dbReference type="ARBA" id="ARBA00000370"/>
    </source>
</evidence>
<feature type="binding site" evidence="9 13">
    <location>
        <position position="450"/>
    </location>
    <ligand>
        <name>Mn(2+)</name>
        <dbReference type="ChEBI" id="CHEBI:29035"/>
        <label>2</label>
    </ligand>
</feature>
<evidence type="ECO:0000256" key="9">
    <source>
        <dbReference type="HAMAP-Rule" id="MF_01038"/>
    </source>
</evidence>
<dbReference type="GO" id="GO:0006007">
    <property type="term" value="P:glucose catabolic process"/>
    <property type="evidence" value="ECO:0007669"/>
    <property type="project" value="InterPro"/>
</dbReference>
<dbReference type="RefSeq" id="WP_014798868.1">
    <property type="nucleotide sequence ID" value="NC_018018.1"/>
</dbReference>
<name>I4ANA2_BERLS</name>
<keyword evidence="7 9" id="KW-0464">Manganese</keyword>
<dbReference type="KEGG" id="fli:Fleli_3097"/>
<dbReference type="Pfam" id="PF01676">
    <property type="entry name" value="Metalloenzyme"/>
    <property type="match status" value="1"/>
</dbReference>
<dbReference type="PIRSF" id="PIRSF001492">
    <property type="entry name" value="IPGAM"/>
    <property type="match status" value="1"/>
</dbReference>
<evidence type="ECO:0000259" key="15">
    <source>
        <dbReference type="Pfam" id="PF06415"/>
    </source>
</evidence>
<evidence type="ECO:0000256" key="11">
    <source>
        <dbReference type="PIRSR" id="PIRSR001492-1"/>
    </source>
</evidence>
<dbReference type="eggNOG" id="COG0696">
    <property type="taxonomic scope" value="Bacteria"/>
</dbReference>
<feature type="binding site" evidence="9 13">
    <location>
        <position position="412"/>
    </location>
    <ligand>
        <name>Mn(2+)</name>
        <dbReference type="ChEBI" id="CHEBI:29035"/>
        <label>1</label>
    </ligand>
</feature>
<dbReference type="NCBIfam" id="TIGR01307">
    <property type="entry name" value="pgm_bpd_ind"/>
    <property type="match status" value="1"/>
</dbReference>
<evidence type="ECO:0000256" key="13">
    <source>
        <dbReference type="PIRSR" id="PIRSR001492-3"/>
    </source>
</evidence>
<keyword evidence="8 9" id="KW-0413">Isomerase</keyword>
<dbReference type="Gene3D" id="3.40.1450.10">
    <property type="entry name" value="BPG-independent phosphoglycerate mutase, domain B"/>
    <property type="match status" value="1"/>
</dbReference>
<evidence type="ECO:0000313" key="16">
    <source>
        <dbReference type="EMBL" id="AFM05437.1"/>
    </source>
</evidence>
<feature type="binding site" evidence="9 13">
    <location>
        <position position="467"/>
    </location>
    <ligand>
        <name>Mn(2+)</name>
        <dbReference type="ChEBI" id="CHEBI:29035"/>
        <label>1</label>
    </ligand>
</feature>
<keyword evidence="5 9" id="KW-0479">Metal-binding</keyword>
<dbReference type="InterPro" id="IPR036646">
    <property type="entry name" value="PGAM_B_sf"/>
</dbReference>
<dbReference type="Pfam" id="PF06415">
    <property type="entry name" value="iPGM_N"/>
    <property type="match status" value="1"/>
</dbReference>
<evidence type="ECO:0000256" key="6">
    <source>
        <dbReference type="ARBA" id="ARBA00023152"/>
    </source>
</evidence>
<feature type="binding site" evidence="9 13">
    <location>
        <position position="20"/>
    </location>
    <ligand>
        <name>Mn(2+)</name>
        <dbReference type="ChEBI" id="CHEBI:29035"/>
        <label>2</label>
    </ligand>
</feature>
<dbReference type="GO" id="GO:0006096">
    <property type="term" value="P:glycolytic process"/>
    <property type="evidence" value="ECO:0007669"/>
    <property type="project" value="UniProtKB-UniRule"/>
</dbReference>
<evidence type="ECO:0000256" key="10">
    <source>
        <dbReference type="NCBIfam" id="TIGR01307"/>
    </source>
</evidence>
<feature type="binding site" evidence="9 13">
    <location>
        <position position="449"/>
    </location>
    <ligand>
        <name>Mn(2+)</name>
        <dbReference type="ChEBI" id="CHEBI:29035"/>
        <label>2</label>
    </ligand>
</feature>
<evidence type="ECO:0000256" key="7">
    <source>
        <dbReference type="ARBA" id="ARBA00023211"/>
    </source>
</evidence>
<dbReference type="GO" id="GO:0005829">
    <property type="term" value="C:cytosol"/>
    <property type="evidence" value="ECO:0007669"/>
    <property type="project" value="TreeGrafter"/>
</dbReference>
<dbReference type="STRING" id="880071.Fleli_3097"/>
<dbReference type="PANTHER" id="PTHR31637">
    <property type="entry name" value="2,3-BISPHOSPHOGLYCERATE-INDEPENDENT PHOSPHOGLYCERATE MUTASE"/>
    <property type="match status" value="1"/>
</dbReference>
<feature type="binding site" evidence="9 12">
    <location>
        <begin position="268"/>
        <end position="271"/>
    </location>
    <ligand>
        <name>substrate</name>
    </ligand>
</feature>
<feature type="domain" description="Metalloenzyme" evidence="14">
    <location>
        <begin position="12"/>
        <end position="507"/>
    </location>
</feature>
<dbReference type="InterPro" id="IPR006124">
    <property type="entry name" value="Metalloenzyme"/>
</dbReference>
<comment type="pathway">
    <text evidence="3 9">Carbohydrate degradation; glycolysis; pyruvate from D-glyceraldehyde 3-phosphate: step 3/5.</text>
</comment>
<comment type="similarity">
    <text evidence="4 9">Belongs to the BPG-independent phosphoglycerate mutase family.</text>
</comment>
<dbReference type="EC" id="5.4.2.12" evidence="9 10"/>
<reference evidence="17" key="1">
    <citation type="submission" date="2012-06" db="EMBL/GenBank/DDBJ databases">
        <title>The complete genome of Flexibacter litoralis DSM 6794.</title>
        <authorList>
            <person name="Lucas S."/>
            <person name="Copeland A."/>
            <person name="Lapidus A."/>
            <person name="Glavina del Rio T."/>
            <person name="Dalin E."/>
            <person name="Tice H."/>
            <person name="Bruce D."/>
            <person name="Goodwin L."/>
            <person name="Pitluck S."/>
            <person name="Peters L."/>
            <person name="Ovchinnikova G."/>
            <person name="Lu M."/>
            <person name="Kyrpides N."/>
            <person name="Mavromatis K."/>
            <person name="Ivanova N."/>
            <person name="Brettin T."/>
            <person name="Detter J.C."/>
            <person name="Han C."/>
            <person name="Larimer F."/>
            <person name="Land M."/>
            <person name="Hauser L."/>
            <person name="Markowitz V."/>
            <person name="Cheng J.-F."/>
            <person name="Hugenholtz P."/>
            <person name="Woyke T."/>
            <person name="Wu D."/>
            <person name="Spring S."/>
            <person name="Lang E."/>
            <person name="Kopitz M."/>
            <person name="Brambilla E."/>
            <person name="Klenk H.-P."/>
            <person name="Eisen J.A."/>
        </authorList>
    </citation>
    <scope>NUCLEOTIDE SEQUENCE [LARGE SCALE GENOMIC DNA]</scope>
    <source>
        <strain evidence="17">ATCC 23117 / DSM 6794 / NBRC 15988 / NCIMB 1366 / Sio-4</strain>
    </source>
</reference>
<dbReference type="FunFam" id="3.40.1450.10:FF:000002">
    <property type="entry name" value="2,3-bisphosphoglycerate-independent phosphoglycerate mutase"/>
    <property type="match status" value="1"/>
</dbReference>
<feature type="binding site" evidence="9 12">
    <location>
        <begin position="161"/>
        <end position="162"/>
    </location>
    <ligand>
        <name>substrate</name>
    </ligand>
</feature>
<dbReference type="SUPFAM" id="SSF53649">
    <property type="entry name" value="Alkaline phosphatase-like"/>
    <property type="match status" value="1"/>
</dbReference>
<feature type="binding site" evidence="9 12">
    <location>
        <position position="131"/>
    </location>
    <ligand>
        <name>substrate</name>
    </ligand>
</feature>
<evidence type="ECO:0000256" key="5">
    <source>
        <dbReference type="ARBA" id="ARBA00022723"/>
    </source>
</evidence>
<evidence type="ECO:0000256" key="12">
    <source>
        <dbReference type="PIRSR" id="PIRSR001492-2"/>
    </source>
</evidence>
<feature type="binding site" evidence="9 12">
    <location>
        <position position="192"/>
    </location>
    <ligand>
        <name>substrate</name>
    </ligand>
</feature>
<accession>I4ANA2</accession>
<dbReference type="PANTHER" id="PTHR31637:SF0">
    <property type="entry name" value="2,3-BISPHOSPHOGLYCERATE-INDEPENDENT PHOSPHOGLYCERATE MUTASE"/>
    <property type="match status" value="1"/>
</dbReference>
<evidence type="ECO:0000259" key="14">
    <source>
        <dbReference type="Pfam" id="PF01676"/>
    </source>
</evidence>
<feature type="active site" description="Phosphoserine intermediate" evidence="9 11">
    <location>
        <position position="70"/>
    </location>
</feature>
<feature type="binding site" evidence="9 13">
    <location>
        <position position="408"/>
    </location>
    <ligand>
        <name>Mn(2+)</name>
        <dbReference type="ChEBI" id="CHEBI:29035"/>
        <label>1</label>
    </ligand>
</feature>
<dbReference type="SUPFAM" id="SSF64158">
    <property type="entry name" value="2,3-Bisphosphoglycerate-independent phosphoglycerate mutase, substrate-binding domain"/>
    <property type="match status" value="1"/>
</dbReference>
<dbReference type="Gene3D" id="3.40.720.10">
    <property type="entry name" value="Alkaline Phosphatase, subunit A"/>
    <property type="match status" value="1"/>
</dbReference>
<dbReference type="InterPro" id="IPR011258">
    <property type="entry name" value="BPG-indep_PGM_N"/>
</dbReference>
<dbReference type="OrthoDB" id="9800863at2"/>
<dbReference type="AlphaFoldDB" id="I4ANA2"/>
<sequence precursor="true">MNNTENNISANKRVLLMILDGWGIAQDKTVSAIDAAKTPFVDSLYSNYPNSKLRTDGEFVGLPKGQMGNSEVGHMNIGAGRVVYQNLARINVAVENNELVKNETLQNAFKYAKENNVKLHFMGLISEGGVHSHSSHLKALTTLATQAGLKDIFIHGFTDGRDTDPNSGEEFLIDLENHLKTTNAKIASLVGRYYAMDRDKRWERIKLSYDAMVKAEGKKVKSAVLAVKESYNEGVTDEFLQPIIMTDENGAPLAKIEKGDVVIAFNFRTDRCREITQALCQQDFEEQEMKKMNLYYVTMTNYNKSFENVKIVFEDINLTNTLGDVLEKNNKTQLRAAETEKYPHVTFFFSGGREKEFEGENRIMCASPKVATYDLQPEMSAFELKDKVINDLNQKKPDFVCLNFANPDMVGHTGIFEAAIKACETVDFCAKEVSEAALKNNYQIIIIADHGNADKMKNEDGTPNTAHTTNEVPMFLLSNEELKNNYTLKNGKLGDIATTILKLMNVEIPEEMTGEVLV</sequence>
<dbReference type="UniPathway" id="UPA00109">
    <property type="reaction ID" value="UER00186"/>
</dbReference>
<dbReference type="HAMAP" id="MF_01038">
    <property type="entry name" value="GpmI"/>
    <property type="match status" value="1"/>
</dbReference>
<protein>
    <recommendedName>
        <fullName evidence="9 10">2,3-bisphosphoglycerate-independent phosphoglycerate mutase</fullName>
        <shortName evidence="9">BPG-independent PGAM</shortName>
        <shortName evidence="9">Phosphoglyceromutase</shortName>
        <shortName evidence="9">iPGM</shortName>
        <ecNumber evidence="9 10">5.4.2.12</ecNumber>
    </recommendedName>
</protein>
<dbReference type="GO" id="GO:0030145">
    <property type="term" value="F:manganese ion binding"/>
    <property type="evidence" value="ECO:0007669"/>
    <property type="project" value="UniProtKB-UniRule"/>
</dbReference>
<dbReference type="InterPro" id="IPR005995">
    <property type="entry name" value="Pgm_bpd_ind"/>
</dbReference>
<feature type="binding site" evidence="9 12">
    <location>
        <position position="341"/>
    </location>
    <ligand>
        <name>substrate</name>
    </ligand>
</feature>
<feature type="binding site" evidence="9 12">
    <location>
        <position position="198"/>
    </location>
    <ligand>
        <name>substrate</name>
    </ligand>
</feature>
<comment type="catalytic activity">
    <reaction evidence="1 9">
        <text>(2R)-2-phosphoglycerate = (2R)-3-phosphoglycerate</text>
        <dbReference type="Rhea" id="RHEA:15901"/>
        <dbReference type="ChEBI" id="CHEBI:58272"/>
        <dbReference type="ChEBI" id="CHEBI:58289"/>
        <dbReference type="EC" id="5.4.2.12"/>
    </reaction>
</comment>
<dbReference type="InterPro" id="IPR017850">
    <property type="entry name" value="Alkaline_phosphatase_core_sf"/>
</dbReference>
<proteinExistence type="inferred from homology"/>
<evidence type="ECO:0000256" key="4">
    <source>
        <dbReference type="ARBA" id="ARBA00008819"/>
    </source>
</evidence>
<gene>
    <name evidence="9" type="primary">gpmI</name>
    <name evidence="16" type="ordered locus">Fleli_3097</name>
</gene>
<dbReference type="HOGENOM" id="CLU_026099_2_0_10"/>
<evidence type="ECO:0000256" key="2">
    <source>
        <dbReference type="ARBA" id="ARBA00002315"/>
    </source>
</evidence>
<dbReference type="CDD" id="cd16010">
    <property type="entry name" value="iPGM"/>
    <property type="match status" value="1"/>
</dbReference>
<dbReference type="GO" id="GO:0004619">
    <property type="term" value="F:phosphoglycerate mutase activity"/>
    <property type="evidence" value="ECO:0007669"/>
    <property type="project" value="UniProtKB-UniRule"/>
</dbReference>
<feature type="binding site" evidence="9 13">
    <location>
        <position position="70"/>
    </location>
    <ligand>
        <name>Mn(2+)</name>
        <dbReference type="ChEBI" id="CHEBI:29035"/>
        <label>2</label>
    </ligand>
</feature>
<evidence type="ECO:0000313" key="17">
    <source>
        <dbReference type="Proteomes" id="UP000006054"/>
    </source>
</evidence>
<dbReference type="PATRIC" id="fig|880071.3.peg.3093"/>
<evidence type="ECO:0000256" key="8">
    <source>
        <dbReference type="ARBA" id="ARBA00023235"/>
    </source>
</evidence>
<keyword evidence="6 9" id="KW-0324">Glycolysis</keyword>
<comment type="subunit">
    <text evidence="9">Monomer.</text>
</comment>
<keyword evidence="17" id="KW-1185">Reference proteome</keyword>